<gene>
    <name evidence="1" type="ORF">DRJ26_04750</name>
</gene>
<accession>A0A497EYH7</accession>
<dbReference type="EMBL" id="QMRA01000118">
    <property type="protein sequence ID" value="RLE52444.1"/>
    <property type="molecule type" value="Genomic_DNA"/>
</dbReference>
<protein>
    <submittedName>
        <fullName evidence="1">Metal-binding protein</fullName>
    </submittedName>
</protein>
<comment type="caution">
    <text evidence="1">The sequence shown here is derived from an EMBL/GenBank/DDBJ whole genome shotgun (WGS) entry which is preliminary data.</text>
</comment>
<dbReference type="Pfam" id="PF08901">
    <property type="entry name" value="DUF1847"/>
    <property type="match status" value="1"/>
</dbReference>
<proteinExistence type="predicted"/>
<organism evidence="1 2">
    <name type="scientific">Thermoproteota archaeon</name>
    <dbReference type="NCBI Taxonomy" id="2056631"/>
    <lineage>
        <taxon>Archaea</taxon>
        <taxon>Thermoproteota</taxon>
    </lineage>
</organism>
<reference evidence="1 2" key="1">
    <citation type="submission" date="2018-06" db="EMBL/GenBank/DDBJ databases">
        <title>Extensive metabolic versatility and redundancy in microbially diverse, dynamic hydrothermal sediments.</title>
        <authorList>
            <person name="Dombrowski N."/>
            <person name="Teske A."/>
            <person name="Baker B.J."/>
        </authorList>
    </citation>
    <scope>NUCLEOTIDE SEQUENCE [LARGE SCALE GENOMIC DNA]</scope>
    <source>
        <strain evidence="1">B20_G2</strain>
    </source>
</reference>
<dbReference type="InterPro" id="IPR014997">
    <property type="entry name" value="DUF1847"/>
</dbReference>
<dbReference type="Proteomes" id="UP000269499">
    <property type="component" value="Unassembled WGS sequence"/>
</dbReference>
<name>A0A497EYH7_9CREN</name>
<dbReference type="AlphaFoldDB" id="A0A497EYH7"/>
<sequence length="214" mass="23969">MSSVKTGKCAYCNVLACYRGELDKLPAFCPMRVVGDVLDAARRVYFEDDEARRLAVNASIVEASGYMKWPRLREVIEYAKRLNIRRIGVAFCIGLKREANYISQALENTGFKVYSVCCKVGSICKGDVGVPREHWLSDRDFEAICNPIGQAMVLNALNTELNLVVGLCVGHDSLFYRFSRAPVVTLIAKDRVTGHNPAAAIYTRYYQRVFGIKP</sequence>
<evidence type="ECO:0000313" key="2">
    <source>
        <dbReference type="Proteomes" id="UP000269499"/>
    </source>
</evidence>
<evidence type="ECO:0000313" key="1">
    <source>
        <dbReference type="EMBL" id="RLE52444.1"/>
    </source>
</evidence>